<organism evidence="2 3">
    <name type="scientific">Dyella lutea</name>
    <dbReference type="NCBI Taxonomy" id="2950441"/>
    <lineage>
        <taxon>Bacteria</taxon>
        <taxon>Pseudomonadati</taxon>
        <taxon>Pseudomonadota</taxon>
        <taxon>Gammaproteobacteria</taxon>
        <taxon>Lysobacterales</taxon>
        <taxon>Rhodanobacteraceae</taxon>
        <taxon>Dyella</taxon>
    </lineage>
</organism>
<dbReference type="RefSeq" id="WP_253564879.1">
    <property type="nucleotide sequence ID" value="NZ_JAMZEK010000001.1"/>
</dbReference>
<keyword evidence="3" id="KW-1185">Reference proteome</keyword>
<evidence type="ECO:0000259" key="1">
    <source>
        <dbReference type="SMART" id="SM00530"/>
    </source>
</evidence>
<dbReference type="PANTHER" id="PTHR35010">
    <property type="entry name" value="BLL4672 PROTEIN-RELATED"/>
    <property type="match status" value="1"/>
</dbReference>
<proteinExistence type="predicted"/>
<protein>
    <submittedName>
        <fullName evidence="2">Helix-turn-helix transcriptional regulator</fullName>
    </submittedName>
</protein>
<dbReference type="Proteomes" id="UP001204615">
    <property type="component" value="Unassembled WGS sequence"/>
</dbReference>
<sequence length="266" mass="29483">MNATPHDIDGELRQRLARFLRARREAMPPPSGVVGRRRTPGLRREEVAQHAGISTTWYTWLEQGRDIALSAEALARLAEVLALSPAERSYLFELARRRDPHRPDGDDPAVPTTLLAAVEAMPIPAYVLDRYWCRRAWNAAAAELFAPWAASGESSLLRYVFLDPSARGFIADWDTRANRVVAEFRADTALHPDDVAMASLVDALCASSPDFAKRWRRHDVLAREGGRRDFVHPGRGALSCEQLTLVPAGHSDHKLVLLLPEAGQAG</sequence>
<accession>A0ABT1F6Z4</accession>
<dbReference type="Gene3D" id="1.10.260.40">
    <property type="entry name" value="lambda repressor-like DNA-binding domains"/>
    <property type="match status" value="1"/>
</dbReference>
<dbReference type="InterPro" id="IPR041413">
    <property type="entry name" value="MLTR_LBD"/>
</dbReference>
<evidence type="ECO:0000313" key="3">
    <source>
        <dbReference type="Proteomes" id="UP001204615"/>
    </source>
</evidence>
<dbReference type="CDD" id="cd00093">
    <property type="entry name" value="HTH_XRE"/>
    <property type="match status" value="1"/>
</dbReference>
<dbReference type="EMBL" id="JAMZEK010000001">
    <property type="protein sequence ID" value="MCP1373120.1"/>
    <property type="molecule type" value="Genomic_DNA"/>
</dbReference>
<dbReference type="InterPro" id="IPR010982">
    <property type="entry name" value="Lambda_DNA-bd_dom_sf"/>
</dbReference>
<feature type="domain" description="HTH cro/C1-type" evidence="1">
    <location>
        <begin position="19"/>
        <end position="88"/>
    </location>
</feature>
<name>A0ABT1F6Z4_9GAMM</name>
<gene>
    <name evidence="2" type="ORF">NC595_03495</name>
</gene>
<comment type="caution">
    <text evidence="2">The sequence shown here is derived from an EMBL/GenBank/DDBJ whole genome shotgun (WGS) entry which is preliminary data.</text>
</comment>
<dbReference type="SMART" id="SM00530">
    <property type="entry name" value="HTH_XRE"/>
    <property type="match status" value="1"/>
</dbReference>
<dbReference type="InterPro" id="IPR001387">
    <property type="entry name" value="Cro/C1-type_HTH"/>
</dbReference>
<dbReference type="PANTHER" id="PTHR35010:SF2">
    <property type="entry name" value="BLL4672 PROTEIN"/>
    <property type="match status" value="1"/>
</dbReference>
<dbReference type="Pfam" id="PF17765">
    <property type="entry name" value="MLTR_LBD"/>
    <property type="match status" value="1"/>
</dbReference>
<dbReference type="SUPFAM" id="SSF47413">
    <property type="entry name" value="lambda repressor-like DNA-binding domains"/>
    <property type="match status" value="1"/>
</dbReference>
<evidence type="ECO:0000313" key="2">
    <source>
        <dbReference type="EMBL" id="MCP1373120.1"/>
    </source>
</evidence>
<reference evidence="2 3" key="1">
    <citation type="submission" date="2022-06" db="EMBL/GenBank/DDBJ databases">
        <title>Dyella sp. Sa strain:Sa Genome sequencing.</title>
        <authorList>
            <person name="Park S."/>
        </authorList>
    </citation>
    <scope>NUCLEOTIDE SEQUENCE [LARGE SCALE GENOMIC DNA]</scope>
    <source>
        <strain evidence="2 3">Sa</strain>
    </source>
</reference>
<dbReference type="Pfam" id="PF13560">
    <property type="entry name" value="HTH_31"/>
    <property type="match status" value="1"/>
</dbReference>
<dbReference type="Gene3D" id="3.30.450.180">
    <property type="match status" value="1"/>
</dbReference>